<name>A0ABV0YIB8_9TELE</name>
<proteinExistence type="predicted"/>
<keyword evidence="2" id="KW-1185">Reference proteome</keyword>
<accession>A0ABV0YIB8</accession>
<evidence type="ECO:0000313" key="1">
    <source>
        <dbReference type="EMBL" id="MEQ2293467.1"/>
    </source>
</evidence>
<evidence type="ECO:0000313" key="2">
    <source>
        <dbReference type="Proteomes" id="UP001469553"/>
    </source>
</evidence>
<comment type="caution">
    <text evidence="1">The sequence shown here is derived from an EMBL/GenBank/DDBJ whole genome shotgun (WGS) entry which is preliminary data.</text>
</comment>
<dbReference type="Proteomes" id="UP001469553">
    <property type="component" value="Unassembled WGS sequence"/>
</dbReference>
<sequence length="166" mass="18460">MCCRSSDISPTIHVTNRRQRSSRFTAPLKRRSFYLLLVGFNSTWRTWILQSESRRFIYGKLNNAAVIDVSGFTKFSRDGTSLESTTTYSRSSVWMMVAFSGTSIYPGPSLTTCCSTLGDESDSRTPTGAVSPLQNACPSIFGKGWAYNTSLENKEGQVCTWRAGFT</sequence>
<gene>
    <name evidence="1" type="ORF">AMECASPLE_033725</name>
</gene>
<organism evidence="1 2">
    <name type="scientific">Ameca splendens</name>
    <dbReference type="NCBI Taxonomy" id="208324"/>
    <lineage>
        <taxon>Eukaryota</taxon>
        <taxon>Metazoa</taxon>
        <taxon>Chordata</taxon>
        <taxon>Craniata</taxon>
        <taxon>Vertebrata</taxon>
        <taxon>Euteleostomi</taxon>
        <taxon>Actinopterygii</taxon>
        <taxon>Neopterygii</taxon>
        <taxon>Teleostei</taxon>
        <taxon>Neoteleostei</taxon>
        <taxon>Acanthomorphata</taxon>
        <taxon>Ovalentaria</taxon>
        <taxon>Atherinomorphae</taxon>
        <taxon>Cyprinodontiformes</taxon>
        <taxon>Goodeidae</taxon>
        <taxon>Ameca</taxon>
    </lineage>
</organism>
<dbReference type="EMBL" id="JAHRIP010032852">
    <property type="protein sequence ID" value="MEQ2293467.1"/>
    <property type="molecule type" value="Genomic_DNA"/>
</dbReference>
<reference evidence="1 2" key="1">
    <citation type="submission" date="2021-06" db="EMBL/GenBank/DDBJ databases">
        <authorList>
            <person name="Palmer J.M."/>
        </authorList>
    </citation>
    <scope>NUCLEOTIDE SEQUENCE [LARGE SCALE GENOMIC DNA]</scope>
    <source>
        <strain evidence="1 2">AS_MEX2019</strain>
        <tissue evidence="1">Muscle</tissue>
    </source>
</reference>
<protein>
    <submittedName>
        <fullName evidence="1">Uncharacterized protein</fullName>
    </submittedName>
</protein>